<protein>
    <submittedName>
        <fullName evidence="1">Biogenesis of lysosome-related organelles complex 1 subunit</fullName>
    </submittedName>
</protein>
<evidence type="ECO:0000313" key="2">
    <source>
        <dbReference type="Proteomes" id="UP001164539"/>
    </source>
</evidence>
<organism evidence="1 2">
    <name type="scientific">Melia azedarach</name>
    <name type="common">Chinaberry tree</name>
    <dbReference type="NCBI Taxonomy" id="155640"/>
    <lineage>
        <taxon>Eukaryota</taxon>
        <taxon>Viridiplantae</taxon>
        <taxon>Streptophyta</taxon>
        <taxon>Embryophyta</taxon>
        <taxon>Tracheophyta</taxon>
        <taxon>Spermatophyta</taxon>
        <taxon>Magnoliopsida</taxon>
        <taxon>eudicotyledons</taxon>
        <taxon>Gunneridae</taxon>
        <taxon>Pentapetalae</taxon>
        <taxon>rosids</taxon>
        <taxon>malvids</taxon>
        <taxon>Sapindales</taxon>
        <taxon>Meliaceae</taxon>
        <taxon>Melia</taxon>
    </lineage>
</organism>
<proteinExistence type="predicted"/>
<evidence type="ECO:0000313" key="1">
    <source>
        <dbReference type="EMBL" id="KAJ4729308.1"/>
    </source>
</evidence>
<sequence>MSSPQFPPARTRVQSSAETDKDKAKAEAEAAGSLEVSLLQLLRNHHNCSLKLREQTERAKKESINNAKRVSDLLVDALNGGVQESYTIEKRIELEIRALTATIGKFMKQTDQWHAATHSVNTAVKEIGDFENWMKTMDLDCKSINAAIHNIYEE</sequence>
<comment type="caution">
    <text evidence="1">The sequence shown here is derived from an EMBL/GenBank/DDBJ whole genome shotgun (WGS) entry which is preliminary data.</text>
</comment>
<keyword evidence="2" id="KW-1185">Reference proteome</keyword>
<reference evidence="1 2" key="1">
    <citation type="journal article" date="2023" name="Science">
        <title>Complex scaffold remodeling in plant triterpene biosynthesis.</title>
        <authorList>
            <person name="De La Pena R."/>
            <person name="Hodgson H."/>
            <person name="Liu J.C."/>
            <person name="Stephenson M.J."/>
            <person name="Martin A.C."/>
            <person name="Owen C."/>
            <person name="Harkess A."/>
            <person name="Leebens-Mack J."/>
            <person name="Jimenez L.E."/>
            <person name="Osbourn A."/>
            <person name="Sattely E.S."/>
        </authorList>
    </citation>
    <scope>NUCLEOTIDE SEQUENCE [LARGE SCALE GENOMIC DNA]</scope>
    <source>
        <strain evidence="2">cv. JPN11</strain>
        <tissue evidence="1">Leaf</tissue>
    </source>
</reference>
<gene>
    <name evidence="1" type="ORF">OWV82_002110</name>
</gene>
<name>A0ACC1Z1X9_MELAZ</name>
<dbReference type="Proteomes" id="UP001164539">
    <property type="component" value="Chromosome 1"/>
</dbReference>
<dbReference type="EMBL" id="CM051394">
    <property type="protein sequence ID" value="KAJ4729308.1"/>
    <property type="molecule type" value="Genomic_DNA"/>
</dbReference>
<accession>A0ACC1Z1X9</accession>